<keyword evidence="1" id="KW-0472">Membrane</keyword>
<sequence>MTIVGYLLGLVLTVFWWVLIARIILDWSVVLAGPPAWGGFRAKAINVVTRITEPVLAPIRKVVPPLRVGGVAIDLSIILVFVALIVLRSLVAFL</sequence>
<organism evidence="2 3">
    <name type="scientific">Cryptosporangium japonicum</name>
    <dbReference type="NCBI Taxonomy" id="80872"/>
    <lineage>
        <taxon>Bacteria</taxon>
        <taxon>Bacillati</taxon>
        <taxon>Actinomycetota</taxon>
        <taxon>Actinomycetes</taxon>
        <taxon>Cryptosporangiales</taxon>
        <taxon>Cryptosporangiaceae</taxon>
        <taxon>Cryptosporangium</taxon>
    </lineage>
</organism>
<dbReference type="RefSeq" id="WP_344648087.1">
    <property type="nucleotide sequence ID" value="NZ_BAAAGX010000006.1"/>
</dbReference>
<evidence type="ECO:0000313" key="3">
    <source>
        <dbReference type="Proteomes" id="UP001500967"/>
    </source>
</evidence>
<dbReference type="Pfam" id="PF02325">
    <property type="entry name" value="CCB3_YggT"/>
    <property type="match status" value="1"/>
</dbReference>
<feature type="transmembrane region" description="Helical" evidence="1">
    <location>
        <begin position="68"/>
        <end position="91"/>
    </location>
</feature>
<keyword evidence="1" id="KW-0812">Transmembrane</keyword>
<gene>
    <name evidence="2" type="ORF">GCM10009539_16210</name>
</gene>
<keyword evidence="1" id="KW-1133">Transmembrane helix</keyword>
<dbReference type="InterPro" id="IPR003425">
    <property type="entry name" value="CCB3/YggT"/>
</dbReference>
<comment type="caution">
    <text evidence="2">The sequence shown here is derived from an EMBL/GenBank/DDBJ whole genome shotgun (WGS) entry which is preliminary data.</text>
</comment>
<feature type="transmembrane region" description="Helical" evidence="1">
    <location>
        <begin position="6"/>
        <end position="25"/>
    </location>
</feature>
<reference evidence="3" key="1">
    <citation type="journal article" date="2019" name="Int. J. Syst. Evol. Microbiol.">
        <title>The Global Catalogue of Microorganisms (GCM) 10K type strain sequencing project: providing services to taxonomists for standard genome sequencing and annotation.</title>
        <authorList>
            <consortium name="The Broad Institute Genomics Platform"/>
            <consortium name="The Broad Institute Genome Sequencing Center for Infectious Disease"/>
            <person name="Wu L."/>
            <person name="Ma J."/>
        </authorList>
    </citation>
    <scope>NUCLEOTIDE SEQUENCE [LARGE SCALE GENOMIC DNA]</scope>
    <source>
        <strain evidence="3">JCM 10425</strain>
    </source>
</reference>
<name>A0ABP3DIM7_9ACTN</name>
<accession>A0ABP3DIM7</accession>
<evidence type="ECO:0000256" key="1">
    <source>
        <dbReference type="SAM" id="Phobius"/>
    </source>
</evidence>
<evidence type="ECO:0000313" key="2">
    <source>
        <dbReference type="EMBL" id="GAA0231558.1"/>
    </source>
</evidence>
<dbReference type="EMBL" id="BAAAGX010000006">
    <property type="protein sequence ID" value="GAA0231558.1"/>
    <property type="molecule type" value="Genomic_DNA"/>
</dbReference>
<protein>
    <submittedName>
        <fullName evidence="2">YggT family protein</fullName>
    </submittedName>
</protein>
<dbReference type="Proteomes" id="UP001500967">
    <property type="component" value="Unassembled WGS sequence"/>
</dbReference>
<keyword evidence="3" id="KW-1185">Reference proteome</keyword>
<proteinExistence type="predicted"/>